<comment type="caution">
    <text evidence="2">The sequence shown here is derived from an EMBL/GenBank/DDBJ whole genome shotgun (WGS) entry which is preliminary data.</text>
</comment>
<feature type="compositionally biased region" description="Low complexity" evidence="1">
    <location>
        <begin position="1"/>
        <end position="18"/>
    </location>
</feature>
<proteinExistence type="predicted"/>
<reference evidence="2" key="1">
    <citation type="submission" date="2024-01" db="EMBL/GenBank/DDBJ databases">
        <authorList>
            <person name="Webb A."/>
        </authorList>
    </citation>
    <scope>NUCLEOTIDE SEQUENCE</scope>
    <source>
        <strain evidence="2">Pm1</strain>
    </source>
</reference>
<sequence length="362" mass="39526">MRAAAESASHASAAGDSSPVVVNPPRGESQRATGTSVASAAGTSNRDQDESEIELIYSGESDDASDSMATPHTSGSPGADAAKARLTGSGQRGSIMTEIFGSSVYSDEPPPHASPSNDRTRGGGGDAPIHHHERRNWKDRGVTGASAHADTTQEARDRSVLRHAPQVESPWTPPSRELDRLAGTTTERDRIPLFDCRKICSPDSSTETIRAEEVFFTDAFFKHRWYNGSRVRDGKALVQRWIALIHNIEYIGREAWIGKLDAARIRFEKCNPVEARYKLHRLSREAGLPCLSWGDLCPGCLDNSNRAPREAYLPNDPYWRARISFEMAEGIDTLQSLYSRSGRSFSDGPSSNEAGGSLRTAR</sequence>
<evidence type="ECO:0000313" key="3">
    <source>
        <dbReference type="Proteomes" id="UP001162060"/>
    </source>
</evidence>
<accession>A0AAV1TY91</accession>
<evidence type="ECO:0000256" key="1">
    <source>
        <dbReference type="SAM" id="MobiDB-lite"/>
    </source>
</evidence>
<feature type="compositionally biased region" description="Polar residues" evidence="1">
    <location>
        <begin position="342"/>
        <end position="354"/>
    </location>
</feature>
<name>A0AAV1TY91_9STRA</name>
<feature type="compositionally biased region" description="Polar residues" evidence="1">
    <location>
        <begin position="67"/>
        <end position="76"/>
    </location>
</feature>
<organism evidence="2 3">
    <name type="scientific">Peronospora matthiolae</name>
    <dbReference type="NCBI Taxonomy" id="2874970"/>
    <lineage>
        <taxon>Eukaryota</taxon>
        <taxon>Sar</taxon>
        <taxon>Stramenopiles</taxon>
        <taxon>Oomycota</taxon>
        <taxon>Peronosporomycetes</taxon>
        <taxon>Peronosporales</taxon>
        <taxon>Peronosporaceae</taxon>
        <taxon>Peronospora</taxon>
    </lineage>
</organism>
<dbReference type="Proteomes" id="UP001162060">
    <property type="component" value="Unassembled WGS sequence"/>
</dbReference>
<dbReference type="EMBL" id="CAKLBY020000109">
    <property type="protein sequence ID" value="CAK7927379.1"/>
    <property type="molecule type" value="Genomic_DNA"/>
</dbReference>
<gene>
    <name evidence="2" type="ORF">PM001_LOCUS12529</name>
</gene>
<dbReference type="AlphaFoldDB" id="A0AAV1TY91"/>
<feature type="region of interest" description="Disordered" evidence="1">
    <location>
        <begin position="1"/>
        <end position="182"/>
    </location>
</feature>
<evidence type="ECO:0000313" key="2">
    <source>
        <dbReference type="EMBL" id="CAK7927379.1"/>
    </source>
</evidence>
<feature type="compositionally biased region" description="Basic and acidic residues" evidence="1">
    <location>
        <begin position="151"/>
        <end position="160"/>
    </location>
</feature>
<feature type="region of interest" description="Disordered" evidence="1">
    <location>
        <begin position="342"/>
        <end position="362"/>
    </location>
</feature>
<protein>
    <submittedName>
        <fullName evidence="2">Uncharacterized protein</fullName>
    </submittedName>
</protein>
<feature type="compositionally biased region" description="Low complexity" evidence="1">
    <location>
        <begin position="32"/>
        <end position="44"/>
    </location>
</feature>